<dbReference type="Proteomes" id="UP000462212">
    <property type="component" value="Unassembled WGS sequence"/>
</dbReference>
<dbReference type="GO" id="GO:0008195">
    <property type="term" value="F:phosphatidate phosphatase activity"/>
    <property type="evidence" value="ECO:0007669"/>
    <property type="project" value="TreeGrafter"/>
</dbReference>
<evidence type="ECO:0000256" key="6">
    <source>
        <dbReference type="SAM" id="MobiDB-lite"/>
    </source>
</evidence>
<evidence type="ECO:0000256" key="3">
    <source>
        <dbReference type="ARBA" id="ARBA00022692"/>
    </source>
</evidence>
<feature type="transmembrane region" description="Helical" evidence="7">
    <location>
        <begin position="212"/>
        <end position="230"/>
    </location>
</feature>
<feature type="transmembrane region" description="Helical" evidence="7">
    <location>
        <begin position="48"/>
        <end position="69"/>
    </location>
</feature>
<dbReference type="Gene3D" id="1.20.144.10">
    <property type="entry name" value="Phosphatidic acid phosphatase type 2/haloperoxidase"/>
    <property type="match status" value="1"/>
</dbReference>
<gene>
    <name evidence="9" type="ORF">LSUB1_G003489</name>
</gene>
<dbReference type="PANTHER" id="PTHR10165">
    <property type="entry name" value="LIPID PHOSPHATE PHOSPHATASE"/>
    <property type="match status" value="1"/>
</dbReference>
<evidence type="ECO:0000256" key="1">
    <source>
        <dbReference type="ARBA" id="ARBA00004141"/>
    </source>
</evidence>
<evidence type="ECO:0000256" key="4">
    <source>
        <dbReference type="ARBA" id="ARBA00022989"/>
    </source>
</evidence>
<keyword evidence="5 7" id="KW-0472">Membrane</keyword>
<evidence type="ECO:0000259" key="8">
    <source>
        <dbReference type="SMART" id="SM00014"/>
    </source>
</evidence>
<feature type="transmembrane region" description="Helical" evidence="7">
    <location>
        <begin position="242"/>
        <end position="262"/>
    </location>
</feature>
<proteinExistence type="inferred from homology"/>
<evidence type="ECO:0000256" key="5">
    <source>
        <dbReference type="ARBA" id="ARBA00023136"/>
    </source>
</evidence>
<feature type="transmembrane region" description="Helical" evidence="7">
    <location>
        <begin position="274"/>
        <end position="292"/>
    </location>
</feature>
<sequence length="385" mass="42019">MGLLSRFQRNNATDLASASNINATAIGSHTCKEPLVMNMSQRPTFGQWFKVTWLDLVTMAIMGAIGLGVSEAHPAPSRSFPIYFQDGEIVYPQFAYPMRNEIVPIWAATVLALAVPIAVLLICQIRVRSFWDLNNAIIGLGYSLIAASVFQVFIKWLIGGLRPHFLAVCKPSVPVQTAQETGNGLRQIMYDRRVCTGNQKQIDDSLESFPSGHSTAAFAGFVFLSLYLNAKLKLWSNYHPAFWKLIAIWAPILGATLIAGALTIDEYHNWYDCLAGAIIGTVMAFSAYRMVYTSIWDWRTNHIPLNRAVPFNGARPELEHAVFTRQAGWGDVGGHAGGEKQAADHGLQGGPVANEDCGQGQTSGVIRKPLGGTGNHARAESGNMV</sequence>
<organism evidence="9 10">
    <name type="scientific">Lachnellula subtilissima</name>
    <dbReference type="NCBI Taxonomy" id="602034"/>
    <lineage>
        <taxon>Eukaryota</taxon>
        <taxon>Fungi</taxon>
        <taxon>Dikarya</taxon>
        <taxon>Ascomycota</taxon>
        <taxon>Pezizomycotina</taxon>
        <taxon>Leotiomycetes</taxon>
        <taxon>Helotiales</taxon>
        <taxon>Lachnaceae</taxon>
        <taxon>Lachnellula</taxon>
    </lineage>
</organism>
<feature type="domain" description="Phosphatidic acid phosphatase type 2/haloperoxidase" evidence="8">
    <location>
        <begin position="138"/>
        <end position="288"/>
    </location>
</feature>
<feature type="region of interest" description="Disordered" evidence="6">
    <location>
        <begin position="334"/>
        <end position="385"/>
    </location>
</feature>
<dbReference type="EMBL" id="QGMJ01000156">
    <property type="protein sequence ID" value="TVY40974.1"/>
    <property type="molecule type" value="Genomic_DNA"/>
</dbReference>
<comment type="caution">
    <text evidence="9">The sequence shown here is derived from an EMBL/GenBank/DDBJ whole genome shotgun (WGS) entry which is preliminary data.</text>
</comment>
<evidence type="ECO:0000256" key="7">
    <source>
        <dbReference type="SAM" id="Phobius"/>
    </source>
</evidence>
<feature type="transmembrane region" description="Helical" evidence="7">
    <location>
        <begin position="135"/>
        <end position="158"/>
    </location>
</feature>
<dbReference type="InterPro" id="IPR043216">
    <property type="entry name" value="PAP-like"/>
</dbReference>
<evidence type="ECO:0000313" key="9">
    <source>
        <dbReference type="EMBL" id="TVY40974.1"/>
    </source>
</evidence>
<dbReference type="CDD" id="cd03390">
    <property type="entry name" value="PAP2_containing_1_like"/>
    <property type="match status" value="1"/>
</dbReference>
<dbReference type="AlphaFoldDB" id="A0A8H8RU36"/>
<name>A0A8H8RU36_9HELO</name>
<evidence type="ECO:0000313" key="10">
    <source>
        <dbReference type="Proteomes" id="UP000462212"/>
    </source>
</evidence>
<accession>A0A8H8RU36</accession>
<protein>
    <submittedName>
        <fullName evidence="9">PA-phosphatase related-family protein</fullName>
    </submittedName>
</protein>
<dbReference type="InterPro" id="IPR036938">
    <property type="entry name" value="PAP2/HPO_sf"/>
</dbReference>
<keyword evidence="4 7" id="KW-1133">Transmembrane helix</keyword>
<dbReference type="GO" id="GO:0006644">
    <property type="term" value="P:phospholipid metabolic process"/>
    <property type="evidence" value="ECO:0007669"/>
    <property type="project" value="InterPro"/>
</dbReference>
<evidence type="ECO:0000256" key="2">
    <source>
        <dbReference type="ARBA" id="ARBA00008816"/>
    </source>
</evidence>
<dbReference type="SMART" id="SM00014">
    <property type="entry name" value="acidPPc"/>
    <property type="match status" value="1"/>
</dbReference>
<keyword evidence="10" id="KW-1185">Reference proteome</keyword>
<dbReference type="FunFam" id="1.20.144.10:FF:000035">
    <property type="entry name" value="Putative Lipid phosphate phosphatase 1"/>
    <property type="match status" value="1"/>
</dbReference>
<keyword evidence="3 7" id="KW-0812">Transmembrane</keyword>
<comment type="subcellular location">
    <subcellularLocation>
        <location evidence="1">Membrane</location>
        <topology evidence="1">Multi-pass membrane protein</topology>
    </subcellularLocation>
</comment>
<dbReference type="InterPro" id="IPR000326">
    <property type="entry name" value="PAP2/HPO"/>
</dbReference>
<dbReference type="GO" id="GO:0046839">
    <property type="term" value="P:phospholipid dephosphorylation"/>
    <property type="evidence" value="ECO:0007669"/>
    <property type="project" value="TreeGrafter"/>
</dbReference>
<feature type="transmembrane region" description="Helical" evidence="7">
    <location>
        <begin position="102"/>
        <end position="123"/>
    </location>
</feature>
<dbReference type="SUPFAM" id="SSF48317">
    <property type="entry name" value="Acid phosphatase/Vanadium-dependent haloperoxidase"/>
    <property type="match status" value="1"/>
</dbReference>
<dbReference type="Pfam" id="PF01569">
    <property type="entry name" value="PAP2"/>
    <property type="match status" value="1"/>
</dbReference>
<dbReference type="PANTHER" id="PTHR10165:SF84">
    <property type="entry name" value="PHOSPHATIDIC ACID PHOSPHATASE BETA"/>
    <property type="match status" value="1"/>
</dbReference>
<dbReference type="OrthoDB" id="10030083at2759"/>
<dbReference type="GO" id="GO:0016020">
    <property type="term" value="C:membrane"/>
    <property type="evidence" value="ECO:0007669"/>
    <property type="project" value="UniProtKB-SubCell"/>
</dbReference>
<comment type="similarity">
    <text evidence="2">Belongs to the PA-phosphatase related phosphoesterase family.</text>
</comment>
<reference evidence="9 10" key="1">
    <citation type="submission" date="2018-05" db="EMBL/GenBank/DDBJ databases">
        <title>Genome sequencing and assembly of the regulated plant pathogen Lachnellula willkommii and related sister species for the development of diagnostic species identification markers.</title>
        <authorList>
            <person name="Giroux E."/>
            <person name="Bilodeau G."/>
        </authorList>
    </citation>
    <scope>NUCLEOTIDE SEQUENCE [LARGE SCALE GENOMIC DNA]</scope>
    <source>
        <strain evidence="9 10">CBS 197.66</strain>
    </source>
</reference>